<dbReference type="AlphaFoldDB" id="A0A7S4MPU4"/>
<organism evidence="2">
    <name type="scientific">Vannella robusta</name>
    <dbReference type="NCBI Taxonomy" id="1487602"/>
    <lineage>
        <taxon>Eukaryota</taxon>
        <taxon>Amoebozoa</taxon>
        <taxon>Discosea</taxon>
        <taxon>Flabellinia</taxon>
        <taxon>Vannellidae</taxon>
        <taxon>Vannella</taxon>
    </lineage>
</organism>
<dbReference type="SUPFAM" id="SSF53187">
    <property type="entry name" value="Zn-dependent exopeptidases"/>
    <property type="match status" value="1"/>
</dbReference>
<evidence type="ECO:0000256" key="1">
    <source>
        <dbReference type="SAM" id="SignalP"/>
    </source>
</evidence>
<feature type="signal peptide" evidence="1">
    <location>
        <begin position="1"/>
        <end position="20"/>
    </location>
</feature>
<reference evidence="2" key="1">
    <citation type="submission" date="2021-01" db="EMBL/GenBank/DDBJ databases">
        <authorList>
            <person name="Corre E."/>
            <person name="Pelletier E."/>
            <person name="Niang G."/>
            <person name="Scheremetjew M."/>
            <person name="Finn R."/>
            <person name="Kale V."/>
            <person name="Holt S."/>
            <person name="Cochrane G."/>
            <person name="Meng A."/>
            <person name="Brown T."/>
            <person name="Cohen L."/>
        </authorList>
    </citation>
    <scope>NUCLEOTIDE SEQUENCE</scope>
    <source>
        <strain evidence="2">DIVA3 518/3/11/1/6</strain>
    </source>
</reference>
<dbReference type="Gene3D" id="3.40.630.40">
    <property type="entry name" value="Zn-dependent exopeptidases"/>
    <property type="match status" value="1"/>
</dbReference>
<proteinExistence type="predicted"/>
<evidence type="ECO:0000313" key="2">
    <source>
        <dbReference type="EMBL" id="CAE2235417.1"/>
    </source>
</evidence>
<evidence type="ECO:0008006" key="3">
    <source>
        <dbReference type="Google" id="ProtNLM"/>
    </source>
</evidence>
<gene>
    <name evidence="2" type="ORF">VSP0166_LOCUS15199</name>
</gene>
<sequence>MSAITAIALFSFLLVPFVWSQTVTYIPGELPLILSVPHGGALKPVEFPDRHYGCFIDNECVFEQDCTPQSSSCKVSTLKDAFTRDIGMAVSDFIFRETELHPYVVINELHRIKLDANREINEVTLNNPNAIAAFNEYNQRVEEAINSINARALFIDIHGQTHPENWVELGYRLSSNELNTGTLPKEKCSIRRLQEDSCGSNVTCSYLYISGQHSLGAYLESTSEEYSVVPSPENESPGSGNYFAGGYNTDTYGSDMLGVTDAIQVEIPRPIRFSEDGFDRNLFAEQLGKSLLEFLEDNGYLGDSPCSFDIQERATSSPSVSRCW</sequence>
<feature type="chain" id="PRO_5030925396" description="N-formylglutamate amidohydrolase" evidence="1">
    <location>
        <begin position="21"/>
        <end position="324"/>
    </location>
</feature>
<protein>
    <recommendedName>
        <fullName evidence="3">N-formylglutamate amidohydrolase</fullName>
    </recommendedName>
</protein>
<keyword evidence="1" id="KW-0732">Signal</keyword>
<name>A0A7S4MPU4_9EUKA</name>
<dbReference type="EMBL" id="HBKP01021715">
    <property type="protein sequence ID" value="CAE2235417.1"/>
    <property type="molecule type" value="Transcribed_RNA"/>
</dbReference>
<accession>A0A7S4MPU4</accession>